<evidence type="ECO:0000256" key="13">
    <source>
        <dbReference type="ARBA" id="ARBA00079404"/>
    </source>
</evidence>
<organism evidence="17 18">
    <name type="scientific">Aquiluna borgnonia</name>
    <dbReference type="NCBI Taxonomy" id="2499157"/>
    <lineage>
        <taxon>Bacteria</taxon>
        <taxon>Bacillati</taxon>
        <taxon>Actinomycetota</taxon>
        <taxon>Actinomycetes</taxon>
        <taxon>Micrococcales</taxon>
        <taxon>Microbacteriaceae</taxon>
        <taxon>Luna cluster</taxon>
        <taxon>Luna-1 subcluster</taxon>
        <taxon>Aquiluna</taxon>
    </lineage>
</organism>
<evidence type="ECO:0000256" key="11">
    <source>
        <dbReference type="ARBA" id="ARBA00076614"/>
    </source>
</evidence>
<dbReference type="PIRSF" id="PIRSF000350">
    <property type="entry name" value="Mercury_reductase_MerA"/>
    <property type="match status" value="1"/>
</dbReference>
<dbReference type="InterPro" id="IPR004099">
    <property type="entry name" value="Pyr_nucl-diS_OxRdtase_dimer"/>
</dbReference>
<dbReference type="InterPro" id="IPR001100">
    <property type="entry name" value="Pyr_nuc-diS_OxRdtase"/>
</dbReference>
<feature type="domain" description="FAD/NAD(P)-binding" evidence="16">
    <location>
        <begin position="10"/>
        <end position="336"/>
    </location>
</feature>
<comment type="catalytic activity">
    <reaction evidence="8">
        <text>a quinone + NADH + H(+) = a quinol + NAD(+)</text>
        <dbReference type="Rhea" id="RHEA:46160"/>
        <dbReference type="ChEBI" id="CHEBI:15378"/>
        <dbReference type="ChEBI" id="CHEBI:24646"/>
        <dbReference type="ChEBI" id="CHEBI:57540"/>
        <dbReference type="ChEBI" id="CHEBI:57945"/>
        <dbReference type="ChEBI" id="CHEBI:132124"/>
        <dbReference type="EC" id="1.6.5.2"/>
    </reaction>
</comment>
<gene>
    <name evidence="17" type="ORF">HRU87_01265</name>
</gene>
<comment type="catalytic activity">
    <reaction evidence="9">
        <text>a quinone + NADPH + H(+) = a quinol + NADP(+)</text>
        <dbReference type="Rhea" id="RHEA:46164"/>
        <dbReference type="ChEBI" id="CHEBI:15378"/>
        <dbReference type="ChEBI" id="CHEBI:24646"/>
        <dbReference type="ChEBI" id="CHEBI:57783"/>
        <dbReference type="ChEBI" id="CHEBI:58349"/>
        <dbReference type="ChEBI" id="CHEBI:132124"/>
        <dbReference type="EC" id="1.6.5.2"/>
    </reaction>
</comment>
<dbReference type="InterPro" id="IPR023753">
    <property type="entry name" value="FAD/NAD-binding_dom"/>
</dbReference>
<dbReference type="PRINTS" id="PR00368">
    <property type="entry name" value="FADPNR"/>
</dbReference>
<dbReference type="NCBIfam" id="NF005883">
    <property type="entry name" value="PRK07845.1"/>
    <property type="match status" value="1"/>
</dbReference>
<feature type="binding site" evidence="14">
    <location>
        <position position="280"/>
    </location>
    <ligand>
        <name>NAD(+)</name>
        <dbReference type="ChEBI" id="CHEBI:57540"/>
    </ligand>
</feature>
<dbReference type="PRINTS" id="PR00411">
    <property type="entry name" value="PNDRDTASEI"/>
</dbReference>
<evidence type="ECO:0000256" key="1">
    <source>
        <dbReference type="ARBA" id="ARBA00007532"/>
    </source>
</evidence>
<protein>
    <recommendedName>
        <fullName evidence="10">NAD(P)H dehydrogenase (quinone)</fullName>
        <ecNumber evidence="3">1.6.5.2</ecNumber>
    </recommendedName>
    <alternativeName>
        <fullName evidence="13">NAD(P)H quinone reductase</fullName>
    </alternativeName>
    <alternativeName>
        <fullName evidence="11">NAD(P)H: menadione oxidoreductase</fullName>
    </alternativeName>
    <alternativeName>
        <fullName evidence="12">NADH-menadione reductase</fullName>
    </alternativeName>
</protein>
<dbReference type="Gene3D" id="3.30.390.30">
    <property type="match status" value="1"/>
</dbReference>
<evidence type="ECO:0000256" key="4">
    <source>
        <dbReference type="ARBA" id="ARBA00022630"/>
    </source>
</evidence>
<dbReference type="AlphaFoldDB" id="A0A7D4PQ61"/>
<feature type="binding site" evidence="14">
    <location>
        <position position="126"/>
    </location>
    <ligand>
        <name>FAD</name>
        <dbReference type="ChEBI" id="CHEBI:57692"/>
    </ligand>
</feature>
<evidence type="ECO:0000256" key="2">
    <source>
        <dbReference type="ARBA" id="ARBA00011881"/>
    </source>
</evidence>
<dbReference type="PANTHER" id="PTHR43014">
    <property type="entry name" value="MERCURIC REDUCTASE"/>
    <property type="match status" value="1"/>
</dbReference>
<dbReference type="Pfam" id="PF02852">
    <property type="entry name" value="Pyr_redox_dim"/>
    <property type="match status" value="1"/>
</dbReference>
<keyword evidence="4" id="KW-0285">Flavoprotein</keyword>
<keyword evidence="14" id="KW-0547">Nucleotide-binding</keyword>
<dbReference type="RefSeq" id="WP_173493163.1">
    <property type="nucleotide sequence ID" value="NZ_CP054056.1"/>
</dbReference>
<comment type="cofactor">
    <cofactor evidence="14">
        <name>FAD</name>
        <dbReference type="ChEBI" id="CHEBI:57692"/>
    </cofactor>
    <text evidence="14">Binds 1 FAD per subunit.</text>
</comment>
<evidence type="ECO:0000256" key="14">
    <source>
        <dbReference type="PIRSR" id="PIRSR000350-3"/>
    </source>
</evidence>
<keyword evidence="18" id="KW-1185">Reference proteome</keyword>
<evidence type="ECO:0000313" key="18">
    <source>
        <dbReference type="Proteomes" id="UP000501003"/>
    </source>
</evidence>
<evidence type="ECO:0000259" key="15">
    <source>
        <dbReference type="Pfam" id="PF02852"/>
    </source>
</evidence>
<dbReference type="Gene3D" id="3.50.50.60">
    <property type="entry name" value="FAD/NAD(P)-binding domain"/>
    <property type="match status" value="2"/>
</dbReference>
<dbReference type="SUPFAM" id="SSF55424">
    <property type="entry name" value="FAD/NAD-linked reductases, dimerisation (C-terminal) domain"/>
    <property type="match status" value="1"/>
</dbReference>
<comment type="subunit">
    <text evidence="2">Homotetramer.</text>
</comment>
<dbReference type="EC" id="1.6.5.2" evidence="3"/>
<evidence type="ECO:0000313" key="17">
    <source>
        <dbReference type="EMBL" id="QKJ24866.1"/>
    </source>
</evidence>
<feature type="domain" description="Pyridine nucleotide-disulphide oxidoreductase dimerisation" evidence="15">
    <location>
        <begin position="357"/>
        <end position="465"/>
    </location>
</feature>
<evidence type="ECO:0000256" key="3">
    <source>
        <dbReference type="ARBA" id="ARBA00012648"/>
    </source>
</evidence>
<evidence type="ECO:0000256" key="5">
    <source>
        <dbReference type="ARBA" id="ARBA00022827"/>
    </source>
</evidence>
<dbReference type="GO" id="GO:0050660">
    <property type="term" value="F:flavin adenine dinucleotide binding"/>
    <property type="evidence" value="ECO:0007669"/>
    <property type="project" value="TreeGrafter"/>
</dbReference>
<name>A0A7D4PQ61_9MICO</name>
<dbReference type="Proteomes" id="UP000501003">
    <property type="component" value="Chromosome"/>
</dbReference>
<comment type="similarity">
    <text evidence="1">Belongs to the class-I pyridine nucleotide-disulfide oxidoreductase family.</text>
</comment>
<dbReference type="EMBL" id="CP054056">
    <property type="protein sequence ID" value="QKJ24866.1"/>
    <property type="molecule type" value="Genomic_DNA"/>
</dbReference>
<keyword evidence="6" id="KW-0560">Oxidoreductase</keyword>
<feature type="binding site" evidence="14">
    <location>
        <begin position="193"/>
        <end position="200"/>
    </location>
    <ligand>
        <name>NAD(+)</name>
        <dbReference type="ChEBI" id="CHEBI:57540"/>
    </ligand>
</feature>
<evidence type="ECO:0000256" key="7">
    <source>
        <dbReference type="ARBA" id="ARBA00023027"/>
    </source>
</evidence>
<dbReference type="InterPro" id="IPR016156">
    <property type="entry name" value="FAD/NAD-linked_Rdtase_dimer_sf"/>
</dbReference>
<dbReference type="InterPro" id="IPR036188">
    <property type="entry name" value="FAD/NAD-bd_sf"/>
</dbReference>
<evidence type="ECO:0000256" key="9">
    <source>
        <dbReference type="ARBA" id="ARBA00048983"/>
    </source>
</evidence>
<feature type="binding site" evidence="14">
    <location>
        <position position="321"/>
    </location>
    <ligand>
        <name>FAD</name>
        <dbReference type="ChEBI" id="CHEBI:57692"/>
    </ligand>
</feature>
<dbReference type="PANTHER" id="PTHR43014:SF1">
    <property type="entry name" value="NAD(P)H DEHYDROGENASE (QUINONE)"/>
    <property type="match status" value="1"/>
</dbReference>
<dbReference type="GO" id="GO:0003955">
    <property type="term" value="F:NAD(P)H dehydrogenase (quinone) activity"/>
    <property type="evidence" value="ECO:0007669"/>
    <property type="project" value="UniProtKB-EC"/>
</dbReference>
<feature type="binding site" evidence="14">
    <location>
        <position position="55"/>
    </location>
    <ligand>
        <name>FAD</name>
        <dbReference type="ChEBI" id="CHEBI:57692"/>
    </ligand>
</feature>
<reference evidence="17 18" key="1">
    <citation type="submission" date="2020-05" db="EMBL/GenBank/DDBJ databases">
        <title>Aquirufa sp. strain 15G-AUS-rot a new Aquirufa species.</title>
        <authorList>
            <person name="Pitt A."/>
            <person name="Hahn M.W."/>
        </authorList>
    </citation>
    <scope>NUCLEOTIDE SEQUENCE [LARGE SCALE GENOMIC DNA]</scope>
    <source>
        <strain evidence="17 18">15G-AUS-rot</strain>
    </source>
</reference>
<proteinExistence type="inferred from homology"/>
<keyword evidence="7 14" id="KW-0520">NAD</keyword>
<evidence type="ECO:0000256" key="12">
    <source>
        <dbReference type="ARBA" id="ARBA00077506"/>
    </source>
</evidence>
<dbReference type="SUPFAM" id="SSF51905">
    <property type="entry name" value="FAD/NAD(P)-binding domain"/>
    <property type="match status" value="1"/>
</dbReference>
<keyword evidence="5 14" id="KW-0274">FAD</keyword>
<dbReference type="Pfam" id="PF07992">
    <property type="entry name" value="Pyr_redox_2"/>
    <property type="match status" value="1"/>
</dbReference>
<dbReference type="FunFam" id="3.50.50.60:FF:000054">
    <property type="entry name" value="Flavoprotein disulfide reductase"/>
    <property type="match status" value="1"/>
</dbReference>
<evidence type="ECO:0000256" key="8">
    <source>
        <dbReference type="ARBA" id="ARBA00047678"/>
    </source>
</evidence>
<evidence type="ECO:0000259" key="16">
    <source>
        <dbReference type="Pfam" id="PF07992"/>
    </source>
</evidence>
<dbReference type="KEGG" id="aqg:HRU87_01265"/>
<accession>A0A7D4PQ61</accession>
<evidence type="ECO:0000256" key="6">
    <source>
        <dbReference type="ARBA" id="ARBA00023002"/>
    </source>
</evidence>
<sequence length="473" mass="50066">MNNSLSDLHRIVIIGGGPGGYEAARAGRQLGAEVILIEDAGIGGNAVLTDVVPSKTLIATAEAAQQVSLAQTLGVNFSIAGKAVRPRVEIDMKAVNKRLMALAKSQSDDMLTTLKKEGVRIISGRGRLDGNHHVIVEPTLGGESERIEAKTIIVAVGAHPREVPNSRPDGERILTWKQLYNLQELPEHMIVVGSGVTGAEFASAYLQLGSEVTLISSRDKVLPGSDMDAAELIEDVFRRRGMNIMNKSRAAKVENTGSSVRVTLEDGKVIEGSHCLMAVGAIPNTEGLGLEEAGIRLTESGHVIANKVARTSRANVYAVGDCSTAMPLASVSAMQGRTAVYHTMGDVAAPTRMRNVASNIFTAPEIASVGWSQAEIEQGLVRGEIEKVMLDTNPRAKMQGIREGFIKLFASIGSGTVIGGVVVAPRASDLIFPIAVAIENRLTVDQLARTYTVYPSISGSIAEAASALHQPID</sequence>
<evidence type="ECO:0000256" key="10">
    <source>
        <dbReference type="ARBA" id="ARBA00072193"/>
    </source>
</evidence>